<protein>
    <submittedName>
        <fullName evidence="6">Transcriptional regulator, TetR family</fullName>
    </submittedName>
</protein>
<keyword evidence="2 4" id="KW-0238">DNA-binding</keyword>
<dbReference type="Gene3D" id="1.10.357.10">
    <property type="entry name" value="Tetracycline Repressor, domain 2"/>
    <property type="match status" value="1"/>
</dbReference>
<dbReference type="STRING" id="683228.GA0070617_5744"/>
<dbReference type="PANTHER" id="PTHR30055">
    <property type="entry name" value="HTH-TYPE TRANSCRIPTIONAL REGULATOR RUTR"/>
    <property type="match status" value="1"/>
</dbReference>
<dbReference type="SUPFAM" id="SSF46689">
    <property type="entry name" value="Homeodomain-like"/>
    <property type="match status" value="1"/>
</dbReference>
<feature type="DNA-binding region" description="H-T-H motif" evidence="4">
    <location>
        <begin position="31"/>
        <end position="50"/>
    </location>
</feature>
<dbReference type="GO" id="GO:0003700">
    <property type="term" value="F:DNA-binding transcription factor activity"/>
    <property type="evidence" value="ECO:0007669"/>
    <property type="project" value="TreeGrafter"/>
</dbReference>
<reference evidence="7" key="1">
    <citation type="submission" date="2016-06" db="EMBL/GenBank/DDBJ databases">
        <authorList>
            <person name="Varghese N."/>
            <person name="Submissions Spin"/>
        </authorList>
    </citation>
    <scope>NUCLEOTIDE SEQUENCE [LARGE SCALE GENOMIC DNA]</scope>
    <source>
        <strain evidence="7">DSM 45577</strain>
    </source>
</reference>
<dbReference type="InterPro" id="IPR009057">
    <property type="entry name" value="Homeodomain-like_sf"/>
</dbReference>
<evidence type="ECO:0000256" key="4">
    <source>
        <dbReference type="PROSITE-ProRule" id="PRU00335"/>
    </source>
</evidence>
<sequence>MPTGVALRDPREQLFEAAERILLRAGPEALTSRAVTTEAGCAKGVLHRHFTDFDAFLAELVLAHLAHLGDRATELRQAAGSRTVVANLTEAVIDLFGPVTAALIRLVIARDELRRRLRQARPSGLPIATEVTGMISDYLAAERDLGRIAADADLATLAPTLVGAASLSFTDRESGPPDVAAVGRMVATVLAGVTPG</sequence>
<keyword evidence="3" id="KW-0804">Transcription</keyword>
<dbReference type="EMBL" id="FMIA01000002">
    <property type="protein sequence ID" value="SCL65372.1"/>
    <property type="molecule type" value="Genomic_DNA"/>
</dbReference>
<dbReference type="AlphaFoldDB" id="A0A1C6VGC1"/>
<dbReference type="Pfam" id="PF00440">
    <property type="entry name" value="TetR_N"/>
    <property type="match status" value="1"/>
</dbReference>
<dbReference type="GO" id="GO:0000976">
    <property type="term" value="F:transcription cis-regulatory region binding"/>
    <property type="evidence" value="ECO:0007669"/>
    <property type="project" value="TreeGrafter"/>
</dbReference>
<evidence type="ECO:0000256" key="3">
    <source>
        <dbReference type="ARBA" id="ARBA00023163"/>
    </source>
</evidence>
<dbReference type="InterPro" id="IPR050109">
    <property type="entry name" value="HTH-type_TetR-like_transc_reg"/>
</dbReference>
<gene>
    <name evidence="6" type="ORF">GA0070617_5744</name>
</gene>
<feature type="domain" description="HTH tetR-type" evidence="5">
    <location>
        <begin position="8"/>
        <end position="68"/>
    </location>
</feature>
<keyword evidence="7" id="KW-1185">Reference proteome</keyword>
<dbReference type="RefSeq" id="WP_091445314.1">
    <property type="nucleotide sequence ID" value="NZ_BMMJ01000003.1"/>
</dbReference>
<evidence type="ECO:0000256" key="2">
    <source>
        <dbReference type="ARBA" id="ARBA00023125"/>
    </source>
</evidence>
<evidence type="ECO:0000256" key="1">
    <source>
        <dbReference type="ARBA" id="ARBA00023015"/>
    </source>
</evidence>
<organism evidence="6 7">
    <name type="scientific">Micromonospora yangpuensis</name>
    <dbReference type="NCBI Taxonomy" id="683228"/>
    <lineage>
        <taxon>Bacteria</taxon>
        <taxon>Bacillati</taxon>
        <taxon>Actinomycetota</taxon>
        <taxon>Actinomycetes</taxon>
        <taxon>Micromonosporales</taxon>
        <taxon>Micromonosporaceae</taxon>
        <taxon>Micromonospora</taxon>
    </lineage>
</organism>
<dbReference type="OrthoDB" id="5068503at2"/>
<name>A0A1C6VGC1_9ACTN</name>
<evidence type="ECO:0000313" key="7">
    <source>
        <dbReference type="Proteomes" id="UP000198937"/>
    </source>
</evidence>
<dbReference type="PROSITE" id="PS50977">
    <property type="entry name" value="HTH_TETR_2"/>
    <property type="match status" value="1"/>
</dbReference>
<evidence type="ECO:0000313" key="6">
    <source>
        <dbReference type="EMBL" id="SCL65372.1"/>
    </source>
</evidence>
<dbReference type="InterPro" id="IPR001647">
    <property type="entry name" value="HTH_TetR"/>
</dbReference>
<proteinExistence type="predicted"/>
<accession>A0A1C6VGC1</accession>
<dbReference type="Proteomes" id="UP000198937">
    <property type="component" value="Unassembled WGS sequence"/>
</dbReference>
<evidence type="ECO:0000259" key="5">
    <source>
        <dbReference type="PROSITE" id="PS50977"/>
    </source>
</evidence>
<dbReference type="PANTHER" id="PTHR30055:SF238">
    <property type="entry name" value="MYCOFACTOCIN BIOSYNTHESIS TRANSCRIPTIONAL REGULATOR MFTR-RELATED"/>
    <property type="match status" value="1"/>
</dbReference>
<keyword evidence="1" id="KW-0805">Transcription regulation</keyword>